<dbReference type="InterPro" id="IPR047967">
    <property type="entry name" value="PolX_PHP"/>
</dbReference>
<dbReference type="GO" id="GO:0042578">
    <property type="term" value="F:phosphoric ester hydrolase activity"/>
    <property type="evidence" value="ECO:0007669"/>
    <property type="project" value="TreeGrafter"/>
</dbReference>
<dbReference type="Pfam" id="PF02811">
    <property type="entry name" value="PHP"/>
    <property type="match status" value="1"/>
</dbReference>
<dbReference type="Gene3D" id="1.10.150.110">
    <property type="entry name" value="DNA polymerase beta, N-terminal domain-like"/>
    <property type="match status" value="1"/>
</dbReference>
<evidence type="ECO:0000313" key="4">
    <source>
        <dbReference type="Proteomes" id="UP000249819"/>
    </source>
</evidence>
<reference evidence="3 4" key="1">
    <citation type="submission" date="2018-06" db="EMBL/GenBank/DDBJ databases">
        <title>Genomic Encyclopedia of Archaeal and Bacterial Type Strains, Phase II (KMG-II): from individual species to whole genera.</title>
        <authorList>
            <person name="Goeker M."/>
        </authorList>
    </citation>
    <scope>NUCLEOTIDE SEQUENCE [LARGE SCALE GENOMIC DNA]</scope>
    <source>
        <strain evidence="3 4">DSM 29821</strain>
    </source>
</reference>
<dbReference type="SUPFAM" id="SSF81301">
    <property type="entry name" value="Nucleotidyltransferase"/>
    <property type="match status" value="1"/>
</dbReference>
<dbReference type="GO" id="GO:0005829">
    <property type="term" value="C:cytosol"/>
    <property type="evidence" value="ECO:0007669"/>
    <property type="project" value="TreeGrafter"/>
</dbReference>
<evidence type="ECO:0000259" key="2">
    <source>
        <dbReference type="SMART" id="SM00483"/>
    </source>
</evidence>
<dbReference type="InterPro" id="IPR002054">
    <property type="entry name" value="DNA-dir_DNA_pol_X"/>
</dbReference>
<comment type="caution">
    <text evidence="3">The sequence shown here is derived from an EMBL/GenBank/DDBJ whole genome shotgun (WGS) entry which is preliminary data.</text>
</comment>
<dbReference type="EMBL" id="QLMA01000003">
    <property type="protein sequence ID" value="RAJ83436.1"/>
    <property type="molecule type" value="Genomic_DNA"/>
</dbReference>
<keyword evidence="4" id="KW-1185">Reference proteome</keyword>
<dbReference type="SUPFAM" id="SSF89550">
    <property type="entry name" value="PHP domain-like"/>
    <property type="match status" value="1"/>
</dbReference>
<sequence>MDNYAIADNFALLSKLMDIHGENSFKAKSFASAAFTIEKLPGQLKDTPHNDIFKIKGIGESTGKAIIEMLENQRFALLDHYLEVTPPGILEIMKIKGLGPKKIATIWKELEVESMGELLYACNENRLLLLKGFGQKTQDNVRQNIEFYLSNKHRFLYAEVAATGVQLEKQLQELFQPAPVSITGAFRRNAIIIDEIELLVAAPVQTIQEQLSLLPGFHLEAVNDTNIIWSTEEKIKIITHACSEADFPAQLFLTTGSAAFIDKFNAAGGHSAIAGATSEADIFSRADMDFIPPCLREGIYEVEQARSRTLPQLIQSSDIKGIIHSHSQWSDGLYTLEEMAVAAQKQGFEYLVISDHSRSAFYANGLDAARVLAQQSQVDELNKQLAPFRIFKSIEADILNDGNLDYPDEILATFDLVIASVHSTLKMTEEKAMARLLKAIENPYTTILGHMTGRLLLSRNGYPVDHKKIIDACAANNVVIELNAHPRRLDMDWSWIHYALEKNVLISIDPDAHSIEGYQDVFYGTLAAQKGGLTKANNLSSFTVDQLDAFLKERKKQKNLIS</sequence>
<dbReference type="InterPro" id="IPR010996">
    <property type="entry name" value="HHH_MUS81"/>
</dbReference>
<evidence type="ECO:0000313" key="3">
    <source>
        <dbReference type="EMBL" id="RAJ83436.1"/>
    </source>
</evidence>
<feature type="domain" description="DNA-directed DNA polymerase X" evidence="2">
    <location>
        <begin position="1"/>
        <end position="297"/>
    </location>
</feature>
<dbReference type="RefSeq" id="WP_111592081.1">
    <property type="nucleotide sequence ID" value="NZ_QLMA01000003.1"/>
</dbReference>
<organism evidence="3 4">
    <name type="scientific">Chitinophaga dinghuensis</name>
    <dbReference type="NCBI Taxonomy" id="1539050"/>
    <lineage>
        <taxon>Bacteria</taxon>
        <taxon>Pseudomonadati</taxon>
        <taxon>Bacteroidota</taxon>
        <taxon>Chitinophagia</taxon>
        <taxon>Chitinophagales</taxon>
        <taxon>Chitinophagaceae</taxon>
        <taxon>Chitinophaga</taxon>
    </lineage>
</organism>
<dbReference type="Pfam" id="PF14716">
    <property type="entry name" value="HHH_8"/>
    <property type="match status" value="1"/>
</dbReference>
<dbReference type="InterPro" id="IPR043519">
    <property type="entry name" value="NT_sf"/>
</dbReference>
<dbReference type="CDD" id="cd07436">
    <property type="entry name" value="PHP_PolX"/>
    <property type="match status" value="1"/>
</dbReference>
<dbReference type="InterPro" id="IPR022311">
    <property type="entry name" value="PolX-like"/>
</dbReference>
<dbReference type="GO" id="GO:0008270">
    <property type="term" value="F:zinc ion binding"/>
    <property type="evidence" value="ECO:0007669"/>
    <property type="project" value="TreeGrafter"/>
</dbReference>
<dbReference type="PANTHER" id="PTHR36928">
    <property type="entry name" value="PHOSPHATASE YCDX-RELATED"/>
    <property type="match status" value="1"/>
</dbReference>
<dbReference type="InterPro" id="IPR027421">
    <property type="entry name" value="DNA_pol_lamdba_lyase_dom_sf"/>
</dbReference>
<dbReference type="GO" id="GO:0003887">
    <property type="term" value="F:DNA-directed DNA polymerase activity"/>
    <property type="evidence" value="ECO:0007669"/>
    <property type="project" value="InterPro"/>
</dbReference>
<gene>
    <name evidence="3" type="ORF">CLV59_103403</name>
</gene>
<name>A0A327W4Y6_9BACT</name>
<dbReference type="SMART" id="SM00483">
    <property type="entry name" value="POLXc"/>
    <property type="match status" value="1"/>
</dbReference>
<dbReference type="InterPro" id="IPR050243">
    <property type="entry name" value="PHP_phosphatase"/>
</dbReference>
<dbReference type="Gene3D" id="1.10.150.20">
    <property type="entry name" value="5' to 3' exonuclease, C-terminal subdomain"/>
    <property type="match status" value="1"/>
</dbReference>
<dbReference type="SMART" id="SM00481">
    <property type="entry name" value="POLIIIAc"/>
    <property type="match status" value="1"/>
</dbReference>
<dbReference type="AlphaFoldDB" id="A0A327W4Y6"/>
<dbReference type="PANTHER" id="PTHR36928:SF1">
    <property type="entry name" value="PHOSPHATASE YCDX-RELATED"/>
    <property type="match status" value="1"/>
</dbReference>
<dbReference type="InterPro" id="IPR016195">
    <property type="entry name" value="Pol/histidinol_Pase-like"/>
</dbReference>
<protein>
    <submittedName>
        <fullName evidence="3">DNA polymerase (Family 10)</fullName>
    </submittedName>
</protein>
<dbReference type="OrthoDB" id="9808747at2"/>
<evidence type="ECO:0000259" key="1">
    <source>
        <dbReference type="SMART" id="SM00481"/>
    </source>
</evidence>
<feature type="domain" description="Polymerase/histidinol phosphatase N-terminal" evidence="1">
    <location>
        <begin position="321"/>
        <end position="400"/>
    </location>
</feature>
<proteinExistence type="predicted"/>
<dbReference type="SUPFAM" id="SSF47802">
    <property type="entry name" value="DNA polymerase beta, N-terminal domain-like"/>
    <property type="match status" value="1"/>
</dbReference>
<dbReference type="InterPro" id="IPR003141">
    <property type="entry name" value="Pol/His_phosphatase_N"/>
</dbReference>
<dbReference type="GO" id="GO:0003677">
    <property type="term" value="F:DNA binding"/>
    <property type="evidence" value="ECO:0007669"/>
    <property type="project" value="InterPro"/>
</dbReference>
<dbReference type="InterPro" id="IPR004013">
    <property type="entry name" value="PHP_dom"/>
</dbReference>
<dbReference type="Gene3D" id="3.20.20.140">
    <property type="entry name" value="Metal-dependent hydrolases"/>
    <property type="match status" value="1"/>
</dbReference>
<dbReference type="Proteomes" id="UP000249819">
    <property type="component" value="Unassembled WGS sequence"/>
</dbReference>
<accession>A0A327W4Y6</accession>
<dbReference type="PIRSF" id="PIRSF005047">
    <property type="entry name" value="UCP005047_YshC"/>
    <property type="match status" value="1"/>
</dbReference>